<evidence type="ECO:0000256" key="1">
    <source>
        <dbReference type="PROSITE-ProRule" id="PRU00047"/>
    </source>
</evidence>
<evidence type="ECO:0000259" key="2">
    <source>
        <dbReference type="PROSITE" id="PS50158"/>
    </source>
</evidence>
<accession>A0A699KGY0</accession>
<gene>
    <name evidence="3" type="ORF">Tci_664630</name>
</gene>
<organism evidence="3">
    <name type="scientific">Tanacetum cinerariifolium</name>
    <name type="common">Dalmatian daisy</name>
    <name type="synonym">Chrysanthemum cinerariifolium</name>
    <dbReference type="NCBI Taxonomy" id="118510"/>
    <lineage>
        <taxon>Eukaryota</taxon>
        <taxon>Viridiplantae</taxon>
        <taxon>Streptophyta</taxon>
        <taxon>Embryophyta</taxon>
        <taxon>Tracheophyta</taxon>
        <taxon>Spermatophyta</taxon>
        <taxon>Magnoliopsida</taxon>
        <taxon>eudicotyledons</taxon>
        <taxon>Gunneridae</taxon>
        <taxon>Pentapetalae</taxon>
        <taxon>asterids</taxon>
        <taxon>campanulids</taxon>
        <taxon>Asterales</taxon>
        <taxon>Asteraceae</taxon>
        <taxon>Asteroideae</taxon>
        <taxon>Anthemideae</taxon>
        <taxon>Anthemidinae</taxon>
        <taxon>Tanacetum</taxon>
    </lineage>
</organism>
<dbReference type="Gene3D" id="4.10.60.10">
    <property type="entry name" value="Zinc finger, CCHC-type"/>
    <property type="match status" value="1"/>
</dbReference>
<dbReference type="AlphaFoldDB" id="A0A699KGY0"/>
<reference evidence="3" key="1">
    <citation type="journal article" date="2019" name="Sci. Rep.">
        <title>Draft genome of Tanacetum cinerariifolium, the natural source of mosquito coil.</title>
        <authorList>
            <person name="Yamashiro T."/>
            <person name="Shiraishi A."/>
            <person name="Satake H."/>
            <person name="Nakayama K."/>
        </authorList>
    </citation>
    <scope>NUCLEOTIDE SEQUENCE</scope>
</reference>
<keyword evidence="1" id="KW-0479">Metal-binding</keyword>
<dbReference type="Pfam" id="PF00098">
    <property type="entry name" value="zf-CCHC"/>
    <property type="match status" value="1"/>
</dbReference>
<dbReference type="EMBL" id="BKCJ010515635">
    <property type="protein sequence ID" value="GFA92658.1"/>
    <property type="molecule type" value="Genomic_DNA"/>
</dbReference>
<protein>
    <submittedName>
        <fullName evidence="3">Reverse transcriptase domain-containing protein</fullName>
    </submittedName>
</protein>
<name>A0A699KGY0_TANCI</name>
<dbReference type="GO" id="GO:0003964">
    <property type="term" value="F:RNA-directed DNA polymerase activity"/>
    <property type="evidence" value="ECO:0007669"/>
    <property type="project" value="UniProtKB-KW"/>
</dbReference>
<comment type="caution">
    <text evidence="3">The sequence shown here is derived from an EMBL/GenBank/DDBJ whole genome shotgun (WGS) entry which is preliminary data.</text>
</comment>
<proteinExistence type="predicted"/>
<keyword evidence="3" id="KW-0808">Transferase</keyword>
<evidence type="ECO:0000313" key="3">
    <source>
        <dbReference type="EMBL" id="GFA92658.1"/>
    </source>
</evidence>
<sequence length="271" mass="30964">MIFPRMICRLERGLALLLYRFGIRESLAVAAAVRQTTSALAHGVDYGFIDTLDASIRATDERVMTVLEEVNKRMTDLAATHSHRLILRIGARLWMLRSEHYMLRFRELERTRDGERQERPTDAALMCGRMFPEESDHVEKYVGGLLDMIQGSVMLSKPKTMQEAIEFANDLMGQKLHTFAERQDENKRKLFNNPRDNQAQQQPFKRQNVARAYTVGPGEKKKYGGTLPLCTKCKYHHTRPCTAKCTNCKRVGHLARDCRIPAAANTQRAPG</sequence>
<dbReference type="PROSITE" id="PS50158">
    <property type="entry name" value="ZF_CCHC"/>
    <property type="match status" value="1"/>
</dbReference>
<dbReference type="InterPro" id="IPR001878">
    <property type="entry name" value="Znf_CCHC"/>
</dbReference>
<dbReference type="GO" id="GO:0003676">
    <property type="term" value="F:nucleic acid binding"/>
    <property type="evidence" value="ECO:0007669"/>
    <property type="project" value="InterPro"/>
</dbReference>
<dbReference type="GO" id="GO:0008270">
    <property type="term" value="F:zinc ion binding"/>
    <property type="evidence" value="ECO:0007669"/>
    <property type="project" value="UniProtKB-KW"/>
</dbReference>
<keyword evidence="1" id="KW-0863">Zinc-finger</keyword>
<dbReference type="SMART" id="SM00343">
    <property type="entry name" value="ZnF_C2HC"/>
    <property type="match status" value="1"/>
</dbReference>
<keyword evidence="3" id="KW-0548">Nucleotidyltransferase</keyword>
<keyword evidence="3" id="KW-0695">RNA-directed DNA polymerase</keyword>
<keyword evidence="1" id="KW-0862">Zinc</keyword>
<feature type="domain" description="CCHC-type" evidence="2">
    <location>
        <begin position="244"/>
        <end position="259"/>
    </location>
</feature>